<feature type="domain" description="EGF-like" evidence="5">
    <location>
        <begin position="71"/>
        <end position="107"/>
    </location>
</feature>
<comment type="caution">
    <text evidence="6">The sequence shown here is derived from an EMBL/GenBank/DDBJ whole genome shotgun (WGS) entry which is preliminary data.</text>
</comment>
<dbReference type="FunFam" id="2.10.25.10:FF:000463">
    <property type="entry name" value="hyaluronan-binding protein 2"/>
    <property type="match status" value="1"/>
</dbReference>
<organism evidence="6 7">
    <name type="scientific">Bambusicola thoracicus</name>
    <name type="common">Chinese bamboo-partridge</name>
    <name type="synonym">Perdix thoracica</name>
    <dbReference type="NCBI Taxonomy" id="9083"/>
    <lineage>
        <taxon>Eukaryota</taxon>
        <taxon>Metazoa</taxon>
        <taxon>Chordata</taxon>
        <taxon>Craniata</taxon>
        <taxon>Vertebrata</taxon>
        <taxon>Euteleostomi</taxon>
        <taxon>Archelosauria</taxon>
        <taxon>Archosauria</taxon>
        <taxon>Dinosauria</taxon>
        <taxon>Saurischia</taxon>
        <taxon>Theropoda</taxon>
        <taxon>Coelurosauria</taxon>
        <taxon>Aves</taxon>
        <taxon>Neognathae</taxon>
        <taxon>Galloanserae</taxon>
        <taxon>Galliformes</taxon>
        <taxon>Phasianidae</taxon>
        <taxon>Perdicinae</taxon>
        <taxon>Bambusicola</taxon>
    </lineage>
</organism>
<dbReference type="FunFam" id="2.10.25.10:FF:000651">
    <property type="entry name" value="neurogenic locus notch homolog protein 4 isoform X1"/>
    <property type="match status" value="1"/>
</dbReference>
<evidence type="ECO:0000259" key="5">
    <source>
        <dbReference type="PROSITE" id="PS50026"/>
    </source>
</evidence>
<dbReference type="SMART" id="SM00179">
    <property type="entry name" value="EGF_CA"/>
    <property type="match status" value="2"/>
</dbReference>
<comment type="caution">
    <text evidence="4">Lacks conserved residue(s) required for the propagation of feature annotation.</text>
</comment>
<dbReference type="InterPro" id="IPR001881">
    <property type="entry name" value="EGF-like_Ca-bd_dom"/>
</dbReference>
<evidence type="ECO:0000256" key="3">
    <source>
        <dbReference type="ARBA" id="ARBA00023157"/>
    </source>
</evidence>
<sequence>MPPAGDSHAQRWLCSSCNPSAFPSPTDEADEYDYEYYDEYAQVEEEPIQEILLVGEPDWVDPSPRYRRIQQEDLCSSNPCKNNGWCEMRGSNFTCVCPRPYTGDTCEEVEDTCVDNNCVRGDCLITLTKPYYRCSCSHPYKLPDCRQAFSQCWPNPCKNGGICVRHRIRSKFTCKCPERYRGRFCEIGKSWLQGRG</sequence>
<feature type="domain" description="EGF-like" evidence="5">
    <location>
        <begin position="148"/>
        <end position="186"/>
    </location>
</feature>
<feature type="disulfide bond" evidence="4">
    <location>
        <begin position="97"/>
        <end position="106"/>
    </location>
</feature>
<dbReference type="CDD" id="cd00054">
    <property type="entry name" value="EGF_CA"/>
    <property type="match status" value="1"/>
</dbReference>
<dbReference type="OrthoDB" id="9937281at2759"/>
<feature type="disulfide bond" evidence="4">
    <location>
        <begin position="176"/>
        <end position="185"/>
    </location>
</feature>
<feature type="disulfide bond" evidence="4">
    <location>
        <begin position="157"/>
        <end position="174"/>
    </location>
</feature>
<evidence type="ECO:0000256" key="1">
    <source>
        <dbReference type="ARBA" id="ARBA00022536"/>
    </source>
</evidence>
<evidence type="ECO:0000256" key="4">
    <source>
        <dbReference type="PROSITE-ProRule" id="PRU00076"/>
    </source>
</evidence>
<keyword evidence="3 4" id="KW-1015">Disulfide bond</keyword>
<dbReference type="PROSITE" id="PS00022">
    <property type="entry name" value="EGF_1"/>
    <property type="match status" value="2"/>
</dbReference>
<accession>A0A2P4TI97</accession>
<dbReference type="InterPro" id="IPR000742">
    <property type="entry name" value="EGF"/>
</dbReference>
<gene>
    <name evidence="6" type="ORF">CIB84_000182</name>
</gene>
<evidence type="ECO:0000256" key="2">
    <source>
        <dbReference type="ARBA" id="ARBA00022737"/>
    </source>
</evidence>
<keyword evidence="7" id="KW-1185">Reference proteome</keyword>
<dbReference type="AlphaFoldDB" id="A0A2P4TI97"/>
<evidence type="ECO:0000313" key="7">
    <source>
        <dbReference type="Proteomes" id="UP000237246"/>
    </source>
</evidence>
<evidence type="ECO:0000313" key="6">
    <source>
        <dbReference type="EMBL" id="POI36064.1"/>
    </source>
</evidence>
<dbReference type="EMBL" id="PPHD01000065">
    <property type="protein sequence ID" value="POI36064.1"/>
    <property type="molecule type" value="Genomic_DNA"/>
</dbReference>
<dbReference type="PANTHER" id="PTHR24049">
    <property type="entry name" value="CRUMBS FAMILY MEMBER"/>
    <property type="match status" value="1"/>
</dbReference>
<dbReference type="PROSITE" id="PS50026">
    <property type="entry name" value="EGF_3"/>
    <property type="match status" value="2"/>
</dbReference>
<dbReference type="Proteomes" id="UP000237246">
    <property type="component" value="Unassembled WGS sequence"/>
</dbReference>
<dbReference type="Pfam" id="PF00008">
    <property type="entry name" value="EGF"/>
    <property type="match status" value="2"/>
</dbReference>
<dbReference type="SMART" id="SM00181">
    <property type="entry name" value="EGF"/>
    <property type="match status" value="3"/>
</dbReference>
<dbReference type="InterPro" id="IPR051022">
    <property type="entry name" value="Notch_Cell-Fate_Det"/>
</dbReference>
<dbReference type="Gene3D" id="2.10.25.10">
    <property type="entry name" value="Laminin"/>
    <property type="match status" value="2"/>
</dbReference>
<name>A0A2P4TI97_BAMTH</name>
<reference evidence="6 7" key="1">
    <citation type="submission" date="2018-01" db="EMBL/GenBank/DDBJ databases">
        <title>Comparison of the Chinese Bamboo Partridge and Red Junglefowl genome sequences highlights the importance of demography in genome evolution.</title>
        <authorList>
            <person name="Tiley G.P."/>
            <person name="Kimball R.T."/>
            <person name="Braun E.L."/>
            <person name="Burleigh J.G."/>
        </authorList>
    </citation>
    <scope>NUCLEOTIDE SEQUENCE [LARGE SCALE GENOMIC DNA]</scope>
    <source>
        <strain evidence="6">RTK389</strain>
        <tissue evidence="6">Blood</tissue>
    </source>
</reference>
<dbReference type="GO" id="GO:0005509">
    <property type="term" value="F:calcium ion binding"/>
    <property type="evidence" value="ECO:0007669"/>
    <property type="project" value="InterPro"/>
</dbReference>
<keyword evidence="2" id="KW-0677">Repeat</keyword>
<protein>
    <recommendedName>
        <fullName evidence="5">EGF-like domain-containing protein</fullName>
    </recommendedName>
</protein>
<dbReference type="PROSITE" id="PS01186">
    <property type="entry name" value="EGF_2"/>
    <property type="match status" value="2"/>
</dbReference>
<proteinExistence type="predicted"/>
<keyword evidence="1 4" id="KW-0245">EGF-like domain</keyword>
<dbReference type="SUPFAM" id="SSF57196">
    <property type="entry name" value="EGF/Laminin"/>
    <property type="match status" value="2"/>
</dbReference>